<protein>
    <submittedName>
        <fullName evidence="5">Glycosyltransferase involved in cell wall biosynthesis</fullName>
    </submittedName>
</protein>
<dbReference type="Pfam" id="PF13439">
    <property type="entry name" value="Glyco_transf_4"/>
    <property type="match status" value="1"/>
</dbReference>
<sequence length="393" mass="44521">MHVLVMTVVHHPEDARILHRQVRALVDAGHEVTYAAPYTARGVVPRPWVTGIDLPRASERRRLKAVIAARRVFREMRDKVDLVLLHDVELLLAVVGVRNRPPVVWDVHEDTPATLSLKPWLPPFLRPPVRFFARLLESAAERRLHLLLAETAYAGRFRKAHLVVPNETWVPDHVSPPGDDRVVYLGWLSEARGVREAVEVARLLRPHRISVELIGYADPQSRPLLEQAVAEGLLEWRDFMPNDEALKRLDGALAGLSLLRDEPNYRHSMPTKIVEYMAHGIPVITTPSPRAVELVERYASGVVVPWRDPEAVVRAVLRLRDNPEERRAEGARGYAAARANHHWPNSARRFVAQLEEWAEEGKRRRNAGKDRGRRPSGGAVEPGPAERVEKAEQ</sequence>
<gene>
    <name evidence="5" type="ORF">FHX40_4816</name>
</gene>
<feature type="compositionally biased region" description="Basic and acidic residues" evidence="3">
    <location>
        <begin position="359"/>
        <end position="370"/>
    </location>
</feature>
<dbReference type="Gene3D" id="3.40.50.2000">
    <property type="entry name" value="Glycogen Phosphorylase B"/>
    <property type="match status" value="2"/>
</dbReference>
<dbReference type="EMBL" id="VFPQ01000002">
    <property type="protein sequence ID" value="TQM72663.1"/>
    <property type="molecule type" value="Genomic_DNA"/>
</dbReference>
<dbReference type="SUPFAM" id="SSF53756">
    <property type="entry name" value="UDP-Glycosyltransferase/glycogen phosphorylase"/>
    <property type="match status" value="1"/>
</dbReference>
<dbReference type="Proteomes" id="UP000319213">
    <property type="component" value="Unassembled WGS sequence"/>
</dbReference>
<feature type="region of interest" description="Disordered" evidence="3">
    <location>
        <begin position="359"/>
        <end position="393"/>
    </location>
</feature>
<accession>A0A543IQ05</accession>
<keyword evidence="2 5" id="KW-0808">Transferase</keyword>
<name>A0A543IQ05_9ACTN</name>
<reference evidence="5 6" key="1">
    <citation type="submission" date="2019-06" db="EMBL/GenBank/DDBJ databases">
        <title>Sequencing the genomes of 1000 actinobacteria strains.</title>
        <authorList>
            <person name="Klenk H.-P."/>
        </authorList>
    </citation>
    <scope>NUCLEOTIDE SEQUENCE [LARGE SCALE GENOMIC DNA]</scope>
    <source>
        <strain evidence="5 6">DSM 43186</strain>
    </source>
</reference>
<dbReference type="InterPro" id="IPR028098">
    <property type="entry name" value="Glyco_trans_4-like_N"/>
</dbReference>
<organism evidence="5 6">
    <name type="scientific">Thermopolyspora flexuosa</name>
    <dbReference type="NCBI Taxonomy" id="103836"/>
    <lineage>
        <taxon>Bacteria</taxon>
        <taxon>Bacillati</taxon>
        <taxon>Actinomycetota</taxon>
        <taxon>Actinomycetes</taxon>
        <taxon>Streptosporangiales</taxon>
        <taxon>Streptosporangiaceae</taxon>
        <taxon>Thermopolyspora</taxon>
    </lineage>
</organism>
<keyword evidence="1" id="KW-0328">Glycosyltransferase</keyword>
<comment type="caution">
    <text evidence="5">The sequence shown here is derived from an EMBL/GenBank/DDBJ whole genome shotgun (WGS) entry which is preliminary data.</text>
</comment>
<keyword evidence="6" id="KW-1185">Reference proteome</keyword>
<evidence type="ECO:0000313" key="6">
    <source>
        <dbReference type="Proteomes" id="UP000319213"/>
    </source>
</evidence>
<evidence type="ECO:0000259" key="4">
    <source>
        <dbReference type="Pfam" id="PF13439"/>
    </source>
</evidence>
<feature type="compositionally biased region" description="Basic and acidic residues" evidence="3">
    <location>
        <begin position="384"/>
        <end position="393"/>
    </location>
</feature>
<evidence type="ECO:0000256" key="3">
    <source>
        <dbReference type="SAM" id="MobiDB-lite"/>
    </source>
</evidence>
<dbReference type="GO" id="GO:0016757">
    <property type="term" value="F:glycosyltransferase activity"/>
    <property type="evidence" value="ECO:0007669"/>
    <property type="project" value="UniProtKB-KW"/>
</dbReference>
<dbReference type="AlphaFoldDB" id="A0A543IQ05"/>
<evidence type="ECO:0000256" key="1">
    <source>
        <dbReference type="ARBA" id="ARBA00022676"/>
    </source>
</evidence>
<evidence type="ECO:0000256" key="2">
    <source>
        <dbReference type="ARBA" id="ARBA00022679"/>
    </source>
</evidence>
<evidence type="ECO:0000313" key="5">
    <source>
        <dbReference type="EMBL" id="TQM72663.1"/>
    </source>
</evidence>
<dbReference type="Pfam" id="PF13692">
    <property type="entry name" value="Glyco_trans_1_4"/>
    <property type="match status" value="1"/>
</dbReference>
<feature type="domain" description="Glycosyltransferase subfamily 4-like N-terminal" evidence="4">
    <location>
        <begin position="16"/>
        <end position="160"/>
    </location>
</feature>
<dbReference type="PANTHER" id="PTHR12526">
    <property type="entry name" value="GLYCOSYLTRANSFERASE"/>
    <property type="match status" value="1"/>
</dbReference>
<proteinExistence type="predicted"/>
<dbReference type="RefSeq" id="WP_189136154.1">
    <property type="nucleotide sequence ID" value="NZ_BMPV01000002.1"/>
</dbReference>